<gene>
    <name evidence="2" type="ORF">ACJMK2_029435</name>
</gene>
<protein>
    <submittedName>
        <fullName evidence="2">Uncharacterized protein</fullName>
    </submittedName>
</protein>
<dbReference type="AlphaFoldDB" id="A0ABD3XA55"/>
<reference evidence="2 3" key="1">
    <citation type="submission" date="2024-11" db="EMBL/GenBank/DDBJ databases">
        <title>Chromosome-level genome assembly of the freshwater bivalve Anodonta woodiana.</title>
        <authorList>
            <person name="Chen X."/>
        </authorList>
    </citation>
    <scope>NUCLEOTIDE SEQUENCE [LARGE SCALE GENOMIC DNA]</scope>
    <source>
        <strain evidence="2">MN2024</strain>
        <tissue evidence="2">Gills</tissue>
    </source>
</reference>
<feature type="compositionally biased region" description="Basic and acidic residues" evidence="1">
    <location>
        <begin position="43"/>
        <end position="52"/>
    </location>
</feature>
<evidence type="ECO:0000256" key="1">
    <source>
        <dbReference type="SAM" id="MobiDB-lite"/>
    </source>
</evidence>
<organism evidence="2 3">
    <name type="scientific">Sinanodonta woodiana</name>
    <name type="common">Chinese pond mussel</name>
    <name type="synonym">Anodonta woodiana</name>
    <dbReference type="NCBI Taxonomy" id="1069815"/>
    <lineage>
        <taxon>Eukaryota</taxon>
        <taxon>Metazoa</taxon>
        <taxon>Spiralia</taxon>
        <taxon>Lophotrochozoa</taxon>
        <taxon>Mollusca</taxon>
        <taxon>Bivalvia</taxon>
        <taxon>Autobranchia</taxon>
        <taxon>Heteroconchia</taxon>
        <taxon>Palaeoheterodonta</taxon>
        <taxon>Unionida</taxon>
        <taxon>Unionoidea</taxon>
        <taxon>Unionidae</taxon>
        <taxon>Unioninae</taxon>
        <taxon>Sinanodonta</taxon>
    </lineage>
</organism>
<name>A0ABD3XA55_SINWO</name>
<evidence type="ECO:0000313" key="2">
    <source>
        <dbReference type="EMBL" id="KAL3883142.1"/>
    </source>
</evidence>
<feature type="region of interest" description="Disordered" evidence="1">
    <location>
        <begin position="38"/>
        <end position="81"/>
    </location>
</feature>
<sequence>MDTRRITDHCKTGKSQLTEVLDRVEELKRRFHQGAFGGEDDILENREGDSERGIGQLSSKGYSSEDRGEKEKGSTEDGEGIEEKMFDKHFLGYKYPSNSSVWFFHQIEYHKCRSRRRKKR</sequence>
<evidence type="ECO:0000313" key="3">
    <source>
        <dbReference type="Proteomes" id="UP001634394"/>
    </source>
</evidence>
<dbReference type="Proteomes" id="UP001634394">
    <property type="component" value="Unassembled WGS sequence"/>
</dbReference>
<dbReference type="EMBL" id="JBJQND010000003">
    <property type="protein sequence ID" value="KAL3883142.1"/>
    <property type="molecule type" value="Genomic_DNA"/>
</dbReference>
<accession>A0ABD3XA55</accession>
<proteinExistence type="predicted"/>
<comment type="caution">
    <text evidence="2">The sequence shown here is derived from an EMBL/GenBank/DDBJ whole genome shotgun (WGS) entry which is preliminary data.</text>
</comment>
<keyword evidence="3" id="KW-1185">Reference proteome</keyword>
<feature type="compositionally biased region" description="Basic and acidic residues" evidence="1">
    <location>
        <begin position="63"/>
        <end position="81"/>
    </location>
</feature>